<comment type="similarity">
    <text evidence="2">Belongs to the bacterial solute-binding protein 5 family.</text>
</comment>
<dbReference type="CDD" id="cd08511">
    <property type="entry name" value="PBP2_NikA_DppA_OppA_like_5"/>
    <property type="match status" value="1"/>
</dbReference>
<keyword evidence="3 4" id="KW-0732">Signal</keyword>
<reference evidence="6 7" key="1">
    <citation type="submission" date="2016-10" db="EMBL/GenBank/DDBJ databases">
        <authorList>
            <person name="de Groot N.N."/>
        </authorList>
    </citation>
    <scope>NUCLEOTIDE SEQUENCE [LARGE SCALE GENOMIC DNA]</scope>
    <source>
        <strain evidence="7">L7-484,KACC 16230,DSM 25025</strain>
    </source>
</reference>
<dbReference type="GO" id="GO:0043190">
    <property type="term" value="C:ATP-binding cassette (ABC) transporter complex"/>
    <property type="evidence" value="ECO:0007669"/>
    <property type="project" value="InterPro"/>
</dbReference>
<protein>
    <submittedName>
        <fullName evidence="6">Peptide/nickel transport system substrate-binding protein</fullName>
    </submittedName>
</protein>
<evidence type="ECO:0000256" key="1">
    <source>
        <dbReference type="ARBA" id="ARBA00004418"/>
    </source>
</evidence>
<dbReference type="EMBL" id="FNIT01000018">
    <property type="protein sequence ID" value="SDO89188.1"/>
    <property type="molecule type" value="Genomic_DNA"/>
</dbReference>
<proteinExistence type="inferred from homology"/>
<dbReference type="InterPro" id="IPR000914">
    <property type="entry name" value="SBP_5_dom"/>
</dbReference>
<feature type="domain" description="Solute-binding protein family 5" evidence="5">
    <location>
        <begin position="67"/>
        <end position="413"/>
    </location>
</feature>
<feature type="chain" id="PRO_5011478762" evidence="4">
    <location>
        <begin position="24"/>
        <end position="498"/>
    </location>
</feature>
<evidence type="ECO:0000259" key="5">
    <source>
        <dbReference type="Pfam" id="PF00496"/>
    </source>
</evidence>
<dbReference type="Proteomes" id="UP000198793">
    <property type="component" value="Unassembled WGS sequence"/>
</dbReference>
<feature type="signal peptide" evidence="4">
    <location>
        <begin position="1"/>
        <end position="23"/>
    </location>
</feature>
<evidence type="ECO:0000313" key="7">
    <source>
        <dbReference type="Proteomes" id="UP000198793"/>
    </source>
</evidence>
<dbReference type="RefSeq" id="WP_090677184.1">
    <property type="nucleotide sequence ID" value="NZ_FNIT01000018.1"/>
</dbReference>
<evidence type="ECO:0000256" key="3">
    <source>
        <dbReference type="ARBA" id="ARBA00022729"/>
    </source>
</evidence>
<comment type="subcellular location">
    <subcellularLocation>
        <location evidence="1">Periplasm</location>
    </subcellularLocation>
</comment>
<dbReference type="Gene3D" id="3.10.105.10">
    <property type="entry name" value="Dipeptide-binding Protein, Domain 3"/>
    <property type="match status" value="1"/>
</dbReference>
<dbReference type="InterPro" id="IPR039424">
    <property type="entry name" value="SBP_5"/>
</dbReference>
<sequence length="498" mass="53607">MTRTLKAALLATAVLLPAGGAFAQTLNIGLQDDPDLLDPHRARTFVGRIVFTALCDKLVDITPDLSIVPQLATRWETSADGLRVTMDLRTDATFHDGSKIDAAAVKANLDRARELPDSLRKSEIASIASVDVVDADTIQLNLSRPDAALLSQLSDRAGMIMSPAAFDTMGTQPVCSGPYRFVDRVQNDRITLEKYDGYWDAANYPTKTVVYRPIPDTTVRFANLQSGDLDIIERIAPTDMAAAEGNSDLTVVPVTGLGYQAIAFNLANGAGAANPLASDARLRRAFDKMIDRSVINDVVGLGSFTPATQPFPPASFAAPKDAVTTADVEGAKALLKEAGVERVPLTITYGNNTTSQQVYELIQAMGAEVGFDITLQPTEFAALQSTLKSGDFQAGQSGWSGRVDPDGNIHQHVTCGAGLNDGHYCNEAVDKLLNEARSTGDQAKRVELYRQANALLEADKPVSYLYFLPYPFAHKKALQGFVGYPDGMIRLRGVRLAN</sequence>
<dbReference type="PANTHER" id="PTHR30290">
    <property type="entry name" value="PERIPLASMIC BINDING COMPONENT OF ABC TRANSPORTER"/>
    <property type="match status" value="1"/>
</dbReference>
<dbReference type="PIRSF" id="PIRSF002741">
    <property type="entry name" value="MppA"/>
    <property type="match status" value="1"/>
</dbReference>
<accession>A0A1H0N952</accession>
<dbReference type="STRING" id="1166073.SAMN05192530_11833"/>
<dbReference type="AlphaFoldDB" id="A0A1H0N952"/>
<keyword evidence="7" id="KW-1185">Reference proteome</keyword>
<gene>
    <name evidence="6" type="ORF">SAMN05192530_11833</name>
</gene>
<evidence type="ECO:0000256" key="2">
    <source>
        <dbReference type="ARBA" id="ARBA00005695"/>
    </source>
</evidence>
<dbReference type="Pfam" id="PF00496">
    <property type="entry name" value="SBP_bac_5"/>
    <property type="match status" value="1"/>
</dbReference>
<dbReference type="SUPFAM" id="SSF53850">
    <property type="entry name" value="Periplasmic binding protein-like II"/>
    <property type="match status" value="1"/>
</dbReference>
<dbReference type="GO" id="GO:1904680">
    <property type="term" value="F:peptide transmembrane transporter activity"/>
    <property type="evidence" value="ECO:0007669"/>
    <property type="project" value="TreeGrafter"/>
</dbReference>
<name>A0A1H0N952_9HYPH</name>
<dbReference type="Gene3D" id="3.40.190.10">
    <property type="entry name" value="Periplasmic binding protein-like II"/>
    <property type="match status" value="1"/>
</dbReference>
<organism evidence="6 7">
    <name type="scientific">Aureimonas jatrophae</name>
    <dbReference type="NCBI Taxonomy" id="1166073"/>
    <lineage>
        <taxon>Bacteria</taxon>
        <taxon>Pseudomonadati</taxon>
        <taxon>Pseudomonadota</taxon>
        <taxon>Alphaproteobacteria</taxon>
        <taxon>Hyphomicrobiales</taxon>
        <taxon>Aurantimonadaceae</taxon>
        <taxon>Aureimonas</taxon>
    </lineage>
</organism>
<dbReference type="PANTHER" id="PTHR30290:SF38">
    <property type="entry name" value="D,D-DIPEPTIDE-BINDING PERIPLASMIC PROTEIN DDPA-RELATED"/>
    <property type="match status" value="1"/>
</dbReference>
<dbReference type="InterPro" id="IPR030678">
    <property type="entry name" value="Peptide/Ni-bd"/>
</dbReference>
<evidence type="ECO:0000313" key="6">
    <source>
        <dbReference type="EMBL" id="SDO89188.1"/>
    </source>
</evidence>
<evidence type="ECO:0000256" key="4">
    <source>
        <dbReference type="SAM" id="SignalP"/>
    </source>
</evidence>
<dbReference type="GO" id="GO:0030288">
    <property type="term" value="C:outer membrane-bounded periplasmic space"/>
    <property type="evidence" value="ECO:0007669"/>
    <property type="project" value="UniProtKB-ARBA"/>
</dbReference>
<dbReference type="Gene3D" id="3.90.76.10">
    <property type="entry name" value="Dipeptide-binding Protein, Domain 1"/>
    <property type="match status" value="1"/>
</dbReference>
<dbReference type="GO" id="GO:0015833">
    <property type="term" value="P:peptide transport"/>
    <property type="evidence" value="ECO:0007669"/>
    <property type="project" value="TreeGrafter"/>
</dbReference>
<dbReference type="OrthoDB" id="8144963at2"/>